<dbReference type="CDD" id="cd07433">
    <property type="entry name" value="PHP_PolIIIA_DnaE1"/>
    <property type="match status" value="1"/>
</dbReference>
<dbReference type="STRING" id="42354.SAMN05216333_12826"/>
<dbReference type="Pfam" id="PF01336">
    <property type="entry name" value="tRNA_anti-codon"/>
    <property type="match status" value="1"/>
</dbReference>
<feature type="domain" description="Polymerase/histidinol phosphatase N-terminal" evidence="10">
    <location>
        <begin position="8"/>
        <end position="75"/>
    </location>
</feature>
<comment type="catalytic activity">
    <reaction evidence="9">
        <text>DNA(n) + a 2'-deoxyribonucleoside 5'-triphosphate = DNA(n+1) + diphosphate</text>
        <dbReference type="Rhea" id="RHEA:22508"/>
        <dbReference type="Rhea" id="RHEA-COMP:17339"/>
        <dbReference type="Rhea" id="RHEA-COMP:17340"/>
        <dbReference type="ChEBI" id="CHEBI:33019"/>
        <dbReference type="ChEBI" id="CHEBI:61560"/>
        <dbReference type="ChEBI" id="CHEBI:173112"/>
        <dbReference type="EC" id="2.7.7.7"/>
    </reaction>
</comment>
<reference evidence="12" key="1">
    <citation type="submission" date="2016-10" db="EMBL/GenBank/DDBJ databases">
        <authorList>
            <person name="Varghese N."/>
            <person name="Submissions S."/>
        </authorList>
    </citation>
    <scope>NUCLEOTIDE SEQUENCE [LARGE SCALE GENOMIC DNA]</scope>
    <source>
        <strain evidence="12">Nm76</strain>
    </source>
</reference>
<dbReference type="InterPro" id="IPR004805">
    <property type="entry name" value="DnaE2/DnaE/PolC"/>
</dbReference>
<dbReference type="InterPro" id="IPR049821">
    <property type="entry name" value="PolIIIA_DnaE1_PHP"/>
</dbReference>
<dbReference type="GO" id="GO:0003676">
    <property type="term" value="F:nucleic acid binding"/>
    <property type="evidence" value="ECO:0007669"/>
    <property type="project" value="InterPro"/>
</dbReference>
<organism evidence="11 12">
    <name type="scientific">Nitrosomonas oligotropha</name>
    <dbReference type="NCBI Taxonomy" id="42354"/>
    <lineage>
        <taxon>Bacteria</taxon>
        <taxon>Pseudomonadati</taxon>
        <taxon>Pseudomonadota</taxon>
        <taxon>Betaproteobacteria</taxon>
        <taxon>Nitrosomonadales</taxon>
        <taxon>Nitrosomonadaceae</taxon>
        <taxon>Nitrosomonas</taxon>
    </lineage>
</organism>
<evidence type="ECO:0000256" key="4">
    <source>
        <dbReference type="ARBA" id="ARBA00022490"/>
    </source>
</evidence>
<evidence type="ECO:0000313" key="11">
    <source>
        <dbReference type="EMBL" id="SEO95259.1"/>
    </source>
</evidence>
<gene>
    <name evidence="11" type="ORF">SAMN05216333_12826</name>
</gene>
<keyword evidence="6" id="KW-0548">Nucleotidyltransferase</keyword>
<dbReference type="AlphaFoldDB" id="A0A1H8TW82"/>
<dbReference type="InterPro" id="IPR016195">
    <property type="entry name" value="Pol/histidinol_Pase-like"/>
</dbReference>
<dbReference type="InterPro" id="IPR003141">
    <property type="entry name" value="Pol/His_phosphatase_N"/>
</dbReference>
<dbReference type="GO" id="GO:0005737">
    <property type="term" value="C:cytoplasm"/>
    <property type="evidence" value="ECO:0007669"/>
    <property type="project" value="UniProtKB-SubCell"/>
</dbReference>
<keyword evidence="12" id="KW-1185">Reference proteome</keyword>
<evidence type="ECO:0000256" key="6">
    <source>
        <dbReference type="ARBA" id="ARBA00022695"/>
    </source>
</evidence>
<dbReference type="SMART" id="SM00481">
    <property type="entry name" value="POLIIIAc"/>
    <property type="match status" value="1"/>
</dbReference>
<evidence type="ECO:0000256" key="2">
    <source>
        <dbReference type="ARBA" id="ARBA00012417"/>
    </source>
</evidence>
<evidence type="ECO:0000256" key="9">
    <source>
        <dbReference type="ARBA" id="ARBA00049244"/>
    </source>
</evidence>
<keyword evidence="7" id="KW-0235">DNA replication</keyword>
<dbReference type="Gene3D" id="3.20.20.140">
    <property type="entry name" value="Metal-dependent hydrolases"/>
    <property type="match status" value="1"/>
</dbReference>
<dbReference type="InterPro" id="IPR004013">
    <property type="entry name" value="PHP_dom"/>
</dbReference>
<dbReference type="GO" id="GO:0006260">
    <property type="term" value="P:DNA replication"/>
    <property type="evidence" value="ECO:0007669"/>
    <property type="project" value="UniProtKB-KW"/>
</dbReference>
<dbReference type="Proteomes" id="UP000198814">
    <property type="component" value="Unassembled WGS sequence"/>
</dbReference>
<evidence type="ECO:0000256" key="8">
    <source>
        <dbReference type="ARBA" id="ARBA00022932"/>
    </source>
</evidence>
<dbReference type="InterPro" id="IPR041931">
    <property type="entry name" value="DNA_pol3_alpha_thumb_dom"/>
</dbReference>
<evidence type="ECO:0000256" key="7">
    <source>
        <dbReference type="ARBA" id="ARBA00022705"/>
    </source>
</evidence>
<keyword evidence="4" id="KW-0963">Cytoplasm</keyword>
<dbReference type="InterPro" id="IPR004365">
    <property type="entry name" value="NA-bd_OB_tRNA"/>
</dbReference>
<protein>
    <recommendedName>
        <fullName evidence="3">DNA polymerase III subunit alpha</fullName>
        <ecNumber evidence="2">2.7.7.7</ecNumber>
    </recommendedName>
</protein>
<sequence length="1162" mass="130472">MPAHPAFIHLRLHSEYSILDSTVRIPDVVAKAVADQMPALALTDLANLFGLVKFYQSAHKNGIKPILGCDVWITNESDRNKPIRLLLLCQSRDGYLLLSRLLSRAYRENQYHGRAEIRESWLHPDESGTQGLIALSGARFGDIGLAILQNNPQQAEIQTRKWASLFPERFYLEIQRDGHPNETMLVQQSLALARQLNLPVVATQAVQFLNAEEFRAHEARVCIAEGYTLDDKRRPKNFTGQQYFKTQAEITQLFADIPSALANTIEIAKRCNLVLELGVNRLPLFPTPNNESLDAYLRDQAQIGLEKRMAELFPDAQVRADKLPKYQARLEFEVKTIIQMGFPGYFLIVADFINWAKHNNVPVGPGRGSGAGSLVAYSLGITDLDPLRYDLLFERFLNPERISMPDFDIDFCQDRRELVIEYVKQRYGTGKVSQIATFGTMAAKAVIRDIGRVMDLPYNFVDQLAKLIPFEIGMTLKKARQLEPQLNQRAAEEEDVRNLLELAESLEGITRNIGMHAGGVLIASSEITDFCPIYCTESADSVVSQLDKDDVEKIGLVKFDFLGLRTLTILDRAVGYIRQSHLNSGSAADQPFSLETLPLDDEATYALMRKGNAVGIFQFESRGMIDLLQKAKPDRFEDIIALVALYRPGPMDLIPEFIDRKHGRKTIEYLDPRLEPILGPTYGIMIYQEQVMQIAQVIGGYSLGSADLLRRAMGKKKVEEMAQQRDIFVSGAINNNLSEDKATELFGLMEKFAGYGFNKSHAAAYALIAFQTAYLKAHYPAEFMAACLSADMDDTDKVQIFVEDSIANGLTILPPDINLSDYRFVPVDSKTIRFGLGAVKGTGESAVNSIIAVRGQTGPFSDLFDFCNRVDRRIANRRVMESLIRVGAFDTIDTNRASLIASVGVAIESAEQMSRSASQTNLFGETGDHSHLQTQLIQTEVWSEREKLHQEKIGLGYYFSGHPFDTYAAELKRFIRTRLDRLNPSREPQLIAGIIHSVRVQMTRRGRMCIINLDDGKARLELVVYSELFDANRAWLKEDQLLIAEAKISNRNYNGEESDELRITAEQLYDLAGIRSRFAKQIKIRCDANTIGQTSSLKALLTPFTPQAQKPYANYCPVTVVYHNELASSELELGNDWRVYVHDELLQALNVHFGTGNVGVGY</sequence>
<dbReference type="InterPro" id="IPR040982">
    <property type="entry name" value="DNA_pol3_finger"/>
</dbReference>
<dbReference type="RefSeq" id="WP_090321787.1">
    <property type="nucleotide sequence ID" value="NZ_FNOE01000031.1"/>
</dbReference>
<dbReference type="NCBIfam" id="TIGR00594">
    <property type="entry name" value="polc"/>
    <property type="match status" value="1"/>
</dbReference>
<evidence type="ECO:0000259" key="10">
    <source>
        <dbReference type="SMART" id="SM00481"/>
    </source>
</evidence>
<comment type="subcellular location">
    <subcellularLocation>
        <location evidence="1">Cytoplasm</location>
    </subcellularLocation>
</comment>
<dbReference type="PANTHER" id="PTHR32294:SF0">
    <property type="entry name" value="DNA POLYMERASE III SUBUNIT ALPHA"/>
    <property type="match status" value="1"/>
</dbReference>
<proteinExistence type="predicted"/>
<dbReference type="GO" id="GO:0003887">
    <property type="term" value="F:DNA-directed DNA polymerase activity"/>
    <property type="evidence" value="ECO:0007669"/>
    <property type="project" value="UniProtKB-KW"/>
</dbReference>
<evidence type="ECO:0000313" key="12">
    <source>
        <dbReference type="Proteomes" id="UP000198814"/>
    </source>
</evidence>
<evidence type="ECO:0000256" key="1">
    <source>
        <dbReference type="ARBA" id="ARBA00004496"/>
    </source>
</evidence>
<dbReference type="InterPro" id="IPR011708">
    <property type="entry name" value="DNA_pol3_alpha_NTPase_dom"/>
</dbReference>
<dbReference type="Pfam" id="PF02811">
    <property type="entry name" value="PHP"/>
    <property type="match status" value="1"/>
</dbReference>
<dbReference type="GO" id="GO:0008408">
    <property type="term" value="F:3'-5' exonuclease activity"/>
    <property type="evidence" value="ECO:0007669"/>
    <property type="project" value="InterPro"/>
</dbReference>
<keyword evidence="5" id="KW-0808">Transferase</keyword>
<dbReference type="InterPro" id="IPR029460">
    <property type="entry name" value="DNAPol_HHH"/>
</dbReference>
<keyword evidence="8" id="KW-0239">DNA-directed DNA polymerase</keyword>
<name>A0A1H8TW82_9PROT</name>
<dbReference type="OrthoDB" id="9803237at2"/>
<dbReference type="Pfam" id="PF14579">
    <property type="entry name" value="HHH_6"/>
    <property type="match status" value="1"/>
</dbReference>
<dbReference type="InterPro" id="IPR048472">
    <property type="entry name" value="DNA_pol_IIIA_C"/>
</dbReference>
<evidence type="ECO:0000256" key="5">
    <source>
        <dbReference type="ARBA" id="ARBA00022679"/>
    </source>
</evidence>
<dbReference type="Pfam" id="PF20914">
    <property type="entry name" value="DNA_pol_IIIA_C"/>
    <property type="match status" value="1"/>
</dbReference>
<dbReference type="EC" id="2.7.7.7" evidence="2"/>
<dbReference type="CDD" id="cd04485">
    <property type="entry name" value="DnaE_OBF"/>
    <property type="match status" value="1"/>
</dbReference>
<evidence type="ECO:0000256" key="3">
    <source>
        <dbReference type="ARBA" id="ARBA00019114"/>
    </source>
</evidence>
<dbReference type="NCBIfam" id="NF004226">
    <property type="entry name" value="PRK05673.1"/>
    <property type="match status" value="1"/>
</dbReference>
<dbReference type="Gene3D" id="1.10.150.870">
    <property type="match status" value="1"/>
</dbReference>
<accession>A0A1H8TW82</accession>
<dbReference type="SUPFAM" id="SSF89550">
    <property type="entry name" value="PHP domain-like"/>
    <property type="match status" value="1"/>
</dbReference>
<dbReference type="Gene3D" id="1.10.10.1600">
    <property type="entry name" value="Bacterial DNA polymerase III alpha subunit, thumb domain"/>
    <property type="match status" value="1"/>
</dbReference>
<dbReference type="Pfam" id="PF17657">
    <property type="entry name" value="DNA_pol3_finger"/>
    <property type="match status" value="1"/>
</dbReference>
<dbReference type="PANTHER" id="PTHR32294">
    <property type="entry name" value="DNA POLYMERASE III SUBUNIT ALPHA"/>
    <property type="match status" value="1"/>
</dbReference>
<dbReference type="EMBL" id="FODO01000028">
    <property type="protein sequence ID" value="SEO95259.1"/>
    <property type="molecule type" value="Genomic_DNA"/>
</dbReference>
<dbReference type="Pfam" id="PF07733">
    <property type="entry name" value="DNA_pol3_alpha"/>
    <property type="match status" value="1"/>
</dbReference>